<evidence type="ECO:0000256" key="4">
    <source>
        <dbReference type="ARBA" id="ARBA00018111"/>
    </source>
</evidence>
<evidence type="ECO:0000259" key="7">
    <source>
        <dbReference type="Pfam" id="PF02631"/>
    </source>
</evidence>
<dbReference type="OrthoDB" id="5421057at2"/>
<dbReference type="InterPro" id="IPR036388">
    <property type="entry name" value="WH-like_DNA-bd_sf"/>
</dbReference>
<keyword evidence="5 6" id="KW-0963">Cytoplasm</keyword>
<dbReference type="InterPro" id="IPR053925">
    <property type="entry name" value="RecX_HTH_3rd"/>
</dbReference>
<dbReference type="AlphaFoldDB" id="X0QCR8"/>
<evidence type="ECO:0000313" key="13">
    <source>
        <dbReference type="Proteomes" id="UP000051966"/>
    </source>
</evidence>
<feature type="domain" description="RecX first three-helical" evidence="9">
    <location>
        <begin position="65"/>
        <end position="101"/>
    </location>
</feature>
<dbReference type="InterPro" id="IPR053926">
    <property type="entry name" value="RecX_HTH_1st"/>
</dbReference>
<comment type="similarity">
    <text evidence="3 6">Belongs to the RecX family.</text>
</comment>
<evidence type="ECO:0000256" key="2">
    <source>
        <dbReference type="ARBA" id="ARBA00004496"/>
    </source>
</evidence>
<dbReference type="InterPro" id="IPR003783">
    <property type="entry name" value="Regulatory_RecX"/>
</dbReference>
<reference evidence="11 13" key="2">
    <citation type="journal article" date="2015" name="Genome Announc.">
        <title>Expanding the biotechnology potential of lactobacilli through comparative genomics of 213 strains and associated genera.</title>
        <authorList>
            <person name="Sun Z."/>
            <person name="Harris H.M."/>
            <person name="McCann A."/>
            <person name="Guo C."/>
            <person name="Argimon S."/>
            <person name="Zhang W."/>
            <person name="Yang X."/>
            <person name="Jeffery I.B."/>
            <person name="Cooney J.C."/>
            <person name="Kagawa T.F."/>
            <person name="Liu W."/>
            <person name="Song Y."/>
            <person name="Salvetti E."/>
            <person name="Wrobel A."/>
            <person name="Rasinkangas P."/>
            <person name="Parkhill J."/>
            <person name="Rea M.C."/>
            <person name="O'Sullivan O."/>
            <person name="Ritari J."/>
            <person name="Douillard F.P."/>
            <person name="Paul Ross R."/>
            <person name="Yang R."/>
            <person name="Briner A.E."/>
            <person name="Felis G.E."/>
            <person name="de Vos W.M."/>
            <person name="Barrangou R."/>
            <person name="Klaenhammer T.R."/>
            <person name="Caufield P.W."/>
            <person name="Cui Y."/>
            <person name="Zhang H."/>
            <person name="O'Toole P.W."/>
        </authorList>
    </citation>
    <scope>NUCLEOTIDE SEQUENCE [LARGE SCALE GENOMIC DNA]</scope>
    <source>
        <strain evidence="11 13">DSM 18382</strain>
    </source>
</reference>
<keyword evidence="13" id="KW-1185">Reference proteome</keyword>
<dbReference type="GO" id="GO:0006282">
    <property type="term" value="P:regulation of DNA repair"/>
    <property type="evidence" value="ECO:0007669"/>
    <property type="project" value="UniProtKB-UniRule"/>
</dbReference>
<name>X0QCR8_9LACO</name>
<dbReference type="EMBL" id="BAKI01000011">
    <property type="protein sequence ID" value="GAF36410.1"/>
    <property type="molecule type" value="Genomic_DNA"/>
</dbReference>
<evidence type="ECO:0000256" key="3">
    <source>
        <dbReference type="ARBA" id="ARBA00009695"/>
    </source>
</evidence>
<evidence type="ECO:0000256" key="1">
    <source>
        <dbReference type="ARBA" id="ARBA00003529"/>
    </source>
</evidence>
<dbReference type="PANTHER" id="PTHR33602">
    <property type="entry name" value="REGULATORY PROTEIN RECX FAMILY PROTEIN"/>
    <property type="match status" value="1"/>
</dbReference>
<proteinExistence type="inferred from homology"/>
<dbReference type="HAMAP" id="MF_01114">
    <property type="entry name" value="RecX"/>
    <property type="match status" value="1"/>
</dbReference>
<dbReference type="NCBIfam" id="NF010733">
    <property type="entry name" value="PRK14135.1"/>
    <property type="match status" value="1"/>
</dbReference>
<dbReference type="Pfam" id="PF21982">
    <property type="entry name" value="RecX_HTH1"/>
    <property type="match status" value="1"/>
</dbReference>
<evidence type="ECO:0000259" key="9">
    <source>
        <dbReference type="Pfam" id="PF21982"/>
    </source>
</evidence>
<dbReference type="STRING" id="1423743.FD41_GL002542"/>
<evidence type="ECO:0000256" key="6">
    <source>
        <dbReference type="HAMAP-Rule" id="MF_01114"/>
    </source>
</evidence>
<dbReference type="Proteomes" id="UP000019488">
    <property type="component" value="Unassembled WGS sequence"/>
</dbReference>
<comment type="subcellular location">
    <subcellularLocation>
        <location evidence="2 6">Cytoplasm</location>
    </subcellularLocation>
</comment>
<protein>
    <recommendedName>
        <fullName evidence="4 6">Regulatory protein RecX</fullName>
    </recommendedName>
</protein>
<sequence length="265" mass="31162">MTQKITKIQAQKRKGRFNVYVDGQYAFPISEAVFIKYRLFKGMELDKQLIETLKTADNLSKLHTRALNYLAHNLRTEAEVRTKLQTLTDDDEAIDEVIDQLKDQQLINDRKYADSYVRTIVRQRKNGPGWIHQKLLEKKIDQSLIEAALADYFPESQVIEIGVRVAESQMKHYQRESQKMAINKIKEMLVRRGFGFELIGDIMERVDMTPLADHDREIIRQAAEKYWRKYRGLENYQRIQKTKQALFRKGFTMADIETALSNLDE</sequence>
<dbReference type="Gene3D" id="1.10.10.10">
    <property type="entry name" value="Winged helix-like DNA-binding domain superfamily/Winged helix DNA-binding domain"/>
    <property type="match status" value="4"/>
</dbReference>
<reference evidence="10" key="1">
    <citation type="journal article" date="2014" name="Genome Announc.">
        <title>Draft Genome Sequences of Two Lactobacillus Strains, L. farraginis JCM 14108T and L. composti JCM 14202T, Isolated from Compost of Distilled Shochu Residue.</title>
        <authorList>
            <person name="Yuki M."/>
            <person name="Oshima K."/>
            <person name="Suda W."/>
            <person name="Kitahara M."/>
            <person name="Kitamura K."/>
            <person name="Iida T."/>
            <person name="Hattori M."/>
            <person name="Ohkuma M."/>
        </authorList>
    </citation>
    <scope>NUCLEOTIDE SEQUENCE [LARGE SCALE GENOMIC DNA]</scope>
    <source>
        <strain evidence="10">JCM 14108</strain>
    </source>
</reference>
<feature type="domain" description="RecX second three-helical" evidence="7">
    <location>
        <begin position="108"/>
        <end position="149"/>
    </location>
</feature>
<evidence type="ECO:0000259" key="8">
    <source>
        <dbReference type="Pfam" id="PF21981"/>
    </source>
</evidence>
<dbReference type="InterPro" id="IPR053924">
    <property type="entry name" value="RecX_HTH_2nd"/>
</dbReference>
<accession>X0QCR8</accession>
<organism evidence="10 12">
    <name type="scientific">Lentilactobacillus farraginis DSM 18382 = JCM 14108</name>
    <dbReference type="NCBI Taxonomy" id="1423743"/>
    <lineage>
        <taxon>Bacteria</taxon>
        <taxon>Bacillati</taxon>
        <taxon>Bacillota</taxon>
        <taxon>Bacilli</taxon>
        <taxon>Lactobacillales</taxon>
        <taxon>Lactobacillaceae</taxon>
        <taxon>Lentilactobacillus</taxon>
    </lineage>
</organism>
<dbReference type="Pfam" id="PF02631">
    <property type="entry name" value="RecX_HTH2"/>
    <property type="match status" value="1"/>
</dbReference>
<dbReference type="GO" id="GO:0005737">
    <property type="term" value="C:cytoplasm"/>
    <property type="evidence" value="ECO:0007669"/>
    <property type="project" value="UniProtKB-SubCell"/>
</dbReference>
<dbReference type="EMBL" id="AZFY01000045">
    <property type="protein sequence ID" value="KRM09483.1"/>
    <property type="molecule type" value="Genomic_DNA"/>
</dbReference>
<feature type="domain" description="RecX third three-helical" evidence="8">
    <location>
        <begin position="217"/>
        <end position="260"/>
    </location>
</feature>
<dbReference type="PANTHER" id="PTHR33602:SF1">
    <property type="entry name" value="REGULATORY PROTEIN RECX FAMILY PROTEIN"/>
    <property type="match status" value="1"/>
</dbReference>
<dbReference type="Pfam" id="PF21981">
    <property type="entry name" value="RecX_HTH3"/>
    <property type="match status" value="1"/>
</dbReference>
<comment type="function">
    <text evidence="1 6">Modulates RecA activity.</text>
</comment>
<evidence type="ECO:0000313" key="11">
    <source>
        <dbReference type="EMBL" id="KRM09483.1"/>
    </source>
</evidence>
<dbReference type="PATRIC" id="fig|1423743.5.peg.2609"/>
<evidence type="ECO:0000256" key="5">
    <source>
        <dbReference type="ARBA" id="ARBA00022490"/>
    </source>
</evidence>
<evidence type="ECO:0000313" key="12">
    <source>
        <dbReference type="Proteomes" id="UP000019488"/>
    </source>
</evidence>
<dbReference type="Proteomes" id="UP000051966">
    <property type="component" value="Unassembled WGS sequence"/>
</dbReference>
<comment type="caution">
    <text evidence="10">The sequence shown here is derived from an EMBL/GenBank/DDBJ whole genome shotgun (WGS) entry which is preliminary data.</text>
</comment>
<gene>
    <name evidence="6" type="primary">recX</name>
    <name evidence="11" type="ORF">FD41_GL002542</name>
    <name evidence="10" type="ORF">JCM14108_1377</name>
</gene>
<dbReference type="RefSeq" id="WP_035179126.1">
    <property type="nucleotide sequence ID" value="NZ_AZFY01000045.1"/>
</dbReference>
<evidence type="ECO:0000313" key="10">
    <source>
        <dbReference type="EMBL" id="GAF36410.1"/>
    </source>
</evidence>